<feature type="transmembrane region" description="Helical" evidence="12">
    <location>
        <begin position="196"/>
        <end position="214"/>
    </location>
</feature>
<evidence type="ECO:0000256" key="6">
    <source>
        <dbReference type="ARBA" id="ARBA00022695"/>
    </source>
</evidence>
<protein>
    <recommendedName>
        <fullName evidence="14">Phosphatidate cytidylyltransferase</fullName>
    </recommendedName>
</protein>
<evidence type="ECO:0000256" key="10">
    <source>
        <dbReference type="ARBA" id="ARBA00023209"/>
    </source>
</evidence>
<organism evidence="13">
    <name type="scientific">marine sediment metagenome</name>
    <dbReference type="NCBI Taxonomy" id="412755"/>
    <lineage>
        <taxon>unclassified sequences</taxon>
        <taxon>metagenomes</taxon>
        <taxon>ecological metagenomes</taxon>
    </lineage>
</organism>
<name>X1FDV3_9ZZZZ</name>
<evidence type="ECO:0000256" key="2">
    <source>
        <dbReference type="ARBA" id="ARBA00022475"/>
    </source>
</evidence>
<evidence type="ECO:0000256" key="11">
    <source>
        <dbReference type="ARBA" id="ARBA00023264"/>
    </source>
</evidence>
<dbReference type="PANTHER" id="PTHR46382:SF1">
    <property type="entry name" value="PHOSPHATIDATE CYTIDYLYLTRANSFERASE"/>
    <property type="match status" value="1"/>
</dbReference>
<evidence type="ECO:0000256" key="9">
    <source>
        <dbReference type="ARBA" id="ARBA00023136"/>
    </source>
</evidence>
<evidence type="ECO:0000256" key="7">
    <source>
        <dbReference type="ARBA" id="ARBA00022989"/>
    </source>
</evidence>
<feature type="transmembrane region" description="Helical" evidence="12">
    <location>
        <begin position="7"/>
        <end position="26"/>
    </location>
</feature>
<evidence type="ECO:0000256" key="5">
    <source>
        <dbReference type="ARBA" id="ARBA00022692"/>
    </source>
</evidence>
<sequence>MLKYRLFFGTLMTVFFAAVVILGGWLDGSLTASGADDRTVRGTVLCILICALIIPAQFEFSKLAAAKDLKIFTPVSIIASILFAGTWYWLQLIAMPPEIYLFFLSAFSVAVLLLYQYLGYGTSGVIANCGANCFSIIYLGLLSGLVLAVRIDFGLWPLLMFIFTVKSADIGAYAIGSLLGRHKFSPKISPGKTWEGMGGAIATAMIVAILFAVSCDIMDWRLAAVFGLCFAFIGQFGDLVESM</sequence>
<dbReference type="EMBL" id="BARU01011326">
    <property type="protein sequence ID" value="GAH43821.1"/>
    <property type="molecule type" value="Genomic_DNA"/>
</dbReference>
<comment type="subcellular location">
    <subcellularLocation>
        <location evidence="1">Cell membrane</location>
        <topology evidence="1">Multi-pass membrane protein</topology>
    </subcellularLocation>
</comment>
<dbReference type="GO" id="GO:0005886">
    <property type="term" value="C:plasma membrane"/>
    <property type="evidence" value="ECO:0007669"/>
    <property type="project" value="UniProtKB-SubCell"/>
</dbReference>
<evidence type="ECO:0000256" key="8">
    <source>
        <dbReference type="ARBA" id="ARBA00023098"/>
    </source>
</evidence>
<dbReference type="GO" id="GO:0016024">
    <property type="term" value="P:CDP-diacylglycerol biosynthetic process"/>
    <property type="evidence" value="ECO:0007669"/>
    <property type="project" value="TreeGrafter"/>
</dbReference>
<reference evidence="13" key="1">
    <citation type="journal article" date="2014" name="Front. Microbiol.">
        <title>High frequency of phylogenetically diverse reductive dehalogenase-homologous genes in deep subseafloor sedimentary metagenomes.</title>
        <authorList>
            <person name="Kawai M."/>
            <person name="Futagami T."/>
            <person name="Toyoda A."/>
            <person name="Takaki Y."/>
            <person name="Nishi S."/>
            <person name="Hori S."/>
            <person name="Arai W."/>
            <person name="Tsubouchi T."/>
            <person name="Morono Y."/>
            <person name="Uchiyama I."/>
            <person name="Ito T."/>
            <person name="Fujiyama A."/>
            <person name="Inagaki F."/>
            <person name="Takami H."/>
        </authorList>
    </citation>
    <scope>NUCLEOTIDE SEQUENCE</scope>
    <source>
        <strain evidence="13">Expedition CK06-06</strain>
    </source>
</reference>
<gene>
    <name evidence="13" type="ORF">S03H2_21309</name>
</gene>
<evidence type="ECO:0000256" key="3">
    <source>
        <dbReference type="ARBA" id="ARBA00022516"/>
    </source>
</evidence>
<dbReference type="Pfam" id="PF01148">
    <property type="entry name" value="CTP_transf_1"/>
    <property type="match status" value="1"/>
</dbReference>
<feature type="transmembrane region" description="Helical" evidence="12">
    <location>
        <begin position="125"/>
        <end position="149"/>
    </location>
</feature>
<evidence type="ECO:0000256" key="4">
    <source>
        <dbReference type="ARBA" id="ARBA00022679"/>
    </source>
</evidence>
<evidence type="ECO:0008006" key="14">
    <source>
        <dbReference type="Google" id="ProtNLM"/>
    </source>
</evidence>
<feature type="transmembrane region" description="Helical" evidence="12">
    <location>
        <begin position="38"/>
        <end position="60"/>
    </location>
</feature>
<dbReference type="PANTHER" id="PTHR46382">
    <property type="entry name" value="PHOSPHATIDATE CYTIDYLYLTRANSFERASE"/>
    <property type="match status" value="1"/>
</dbReference>
<feature type="transmembrane region" description="Helical" evidence="12">
    <location>
        <begin position="155"/>
        <end position="175"/>
    </location>
</feature>
<keyword evidence="4" id="KW-0808">Transferase</keyword>
<keyword evidence="11" id="KW-1208">Phospholipid metabolism</keyword>
<keyword evidence="6" id="KW-0548">Nucleotidyltransferase</keyword>
<keyword evidence="2" id="KW-1003">Cell membrane</keyword>
<accession>X1FDV3</accession>
<dbReference type="AlphaFoldDB" id="X1FDV3"/>
<feature type="transmembrane region" description="Helical" evidence="12">
    <location>
        <begin position="72"/>
        <end position="93"/>
    </location>
</feature>
<keyword evidence="8" id="KW-0443">Lipid metabolism</keyword>
<keyword evidence="7 12" id="KW-1133">Transmembrane helix</keyword>
<keyword evidence="9 12" id="KW-0472">Membrane</keyword>
<proteinExistence type="predicted"/>
<feature type="non-terminal residue" evidence="13">
    <location>
        <position position="243"/>
    </location>
</feature>
<feature type="transmembrane region" description="Helical" evidence="12">
    <location>
        <begin position="99"/>
        <end position="118"/>
    </location>
</feature>
<feature type="transmembrane region" description="Helical" evidence="12">
    <location>
        <begin position="220"/>
        <end position="240"/>
    </location>
</feature>
<comment type="caution">
    <text evidence="13">The sequence shown here is derived from an EMBL/GenBank/DDBJ whole genome shotgun (WGS) entry which is preliminary data.</text>
</comment>
<dbReference type="GO" id="GO:0004605">
    <property type="term" value="F:phosphatidate cytidylyltransferase activity"/>
    <property type="evidence" value="ECO:0007669"/>
    <property type="project" value="TreeGrafter"/>
</dbReference>
<keyword evidence="10" id="KW-0594">Phospholipid biosynthesis</keyword>
<keyword evidence="5 12" id="KW-0812">Transmembrane</keyword>
<evidence type="ECO:0000256" key="1">
    <source>
        <dbReference type="ARBA" id="ARBA00004651"/>
    </source>
</evidence>
<keyword evidence="3" id="KW-0444">Lipid biosynthesis</keyword>
<evidence type="ECO:0000256" key="12">
    <source>
        <dbReference type="SAM" id="Phobius"/>
    </source>
</evidence>
<evidence type="ECO:0000313" key="13">
    <source>
        <dbReference type="EMBL" id="GAH43821.1"/>
    </source>
</evidence>